<dbReference type="EMBL" id="MLJW01000033">
    <property type="protein sequence ID" value="OIR08130.1"/>
    <property type="molecule type" value="Genomic_DNA"/>
</dbReference>
<dbReference type="AlphaFoldDB" id="A0A1J5SI84"/>
<comment type="caution">
    <text evidence="2">The sequence shown here is derived from an EMBL/GenBank/DDBJ whole genome shotgun (WGS) entry which is preliminary data.</text>
</comment>
<feature type="transmembrane region" description="Helical" evidence="1">
    <location>
        <begin position="7"/>
        <end position="25"/>
    </location>
</feature>
<keyword evidence="1" id="KW-0812">Transmembrane</keyword>
<keyword evidence="1" id="KW-0472">Membrane</keyword>
<evidence type="ECO:0000313" key="2">
    <source>
        <dbReference type="EMBL" id="OIR08130.1"/>
    </source>
</evidence>
<feature type="transmembrane region" description="Helical" evidence="1">
    <location>
        <begin position="136"/>
        <end position="155"/>
    </location>
</feature>
<gene>
    <name evidence="2" type="ORF">GALL_96300</name>
</gene>
<protein>
    <submittedName>
        <fullName evidence="2">Uncharacterized protein</fullName>
    </submittedName>
</protein>
<feature type="transmembrane region" description="Helical" evidence="1">
    <location>
        <begin position="72"/>
        <end position="90"/>
    </location>
</feature>
<name>A0A1J5SI84_9ZZZZ</name>
<keyword evidence="1" id="KW-1133">Transmembrane helix</keyword>
<feature type="transmembrane region" description="Helical" evidence="1">
    <location>
        <begin position="31"/>
        <end position="51"/>
    </location>
</feature>
<reference evidence="2" key="1">
    <citation type="submission" date="2016-10" db="EMBL/GenBank/DDBJ databases">
        <title>Sequence of Gallionella enrichment culture.</title>
        <authorList>
            <person name="Poehlein A."/>
            <person name="Muehling M."/>
            <person name="Daniel R."/>
        </authorList>
    </citation>
    <scope>NUCLEOTIDE SEQUENCE</scope>
</reference>
<evidence type="ECO:0000256" key="1">
    <source>
        <dbReference type="SAM" id="Phobius"/>
    </source>
</evidence>
<sequence>MPVSLRLLHWTTILCTLFCAAVHVATFFDRAAFGVILFVPLLFIVWPMVVWQWRRVPRGNLMSQVFGIVPAWMKWTTGLLLVYVFVNYFVCRSLNQGGLPIVLPDKRLVLQAGDQILQVLTPKQFAHAQAVEVRSLSGHLVVFYALAWIALRAFWLKTGTAMADSEVQGQ</sequence>
<proteinExistence type="predicted"/>
<accession>A0A1J5SI84</accession>
<organism evidence="2">
    <name type="scientific">mine drainage metagenome</name>
    <dbReference type="NCBI Taxonomy" id="410659"/>
    <lineage>
        <taxon>unclassified sequences</taxon>
        <taxon>metagenomes</taxon>
        <taxon>ecological metagenomes</taxon>
    </lineage>
</organism>